<dbReference type="EMBL" id="REGN01008208">
    <property type="protein sequence ID" value="RNA04169.1"/>
    <property type="molecule type" value="Genomic_DNA"/>
</dbReference>
<dbReference type="Proteomes" id="UP000276133">
    <property type="component" value="Unassembled WGS sequence"/>
</dbReference>
<proteinExistence type="predicted"/>
<keyword evidence="3" id="KW-1185">Reference proteome</keyword>
<dbReference type="AlphaFoldDB" id="A0A3M7PZ87"/>
<evidence type="ECO:0000313" key="2">
    <source>
        <dbReference type="EMBL" id="RNA04169.1"/>
    </source>
</evidence>
<dbReference type="InterPro" id="IPR018247">
    <property type="entry name" value="EF_Hand_1_Ca_BS"/>
</dbReference>
<dbReference type="PROSITE" id="PS00018">
    <property type="entry name" value="EF_HAND_1"/>
    <property type="match status" value="1"/>
</dbReference>
<protein>
    <submittedName>
        <fullName evidence="2">Uncharacterized protein</fullName>
    </submittedName>
</protein>
<comment type="caution">
    <text evidence="2">The sequence shown here is derived from an EMBL/GenBank/DDBJ whole genome shotgun (WGS) entry which is preliminary data.</text>
</comment>
<evidence type="ECO:0000256" key="1">
    <source>
        <dbReference type="SAM" id="MobiDB-lite"/>
    </source>
</evidence>
<feature type="region of interest" description="Disordered" evidence="1">
    <location>
        <begin position="166"/>
        <end position="202"/>
    </location>
</feature>
<gene>
    <name evidence="2" type="ORF">BpHYR1_033941</name>
</gene>
<feature type="compositionally biased region" description="Basic and acidic residues" evidence="1">
    <location>
        <begin position="104"/>
        <end position="118"/>
    </location>
</feature>
<feature type="region of interest" description="Disordered" evidence="1">
    <location>
        <begin position="95"/>
        <end position="118"/>
    </location>
</feature>
<sequence length="202" mass="22656">MNSTIETCSGGPVQVIGTAKCIIQVNKFEGEVEVIVVKKLVYDCLLGLDVAFRMPEVKMSLMSDLVSIRDIFSNTRTPRKTSVLKIQPSLNYSNSLPNTSKIDSMPRNDTEDENKDRQLDTDELSKIDGFATILHEEFSDIVAQGLCTLTQTDICEHQIYLIESQPIKQPRRTTKSRIQQSSNGGHKRPNALRLAQKGDETR</sequence>
<evidence type="ECO:0000313" key="3">
    <source>
        <dbReference type="Proteomes" id="UP000276133"/>
    </source>
</evidence>
<accession>A0A3M7PZ87</accession>
<reference evidence="2 3" key="1">
    <citation type="journal article" date="2018" name="Sci. Rep.">
        <title>Genomic signatures of local adaptation to the degree of environmental predictability in rotifers.</title>
        <authorList>
            <person name="Franch-Gras L."/>
            <person name="Hahn C."/>
            <person name="Garcia-Roger E.M."/>
            <person name="Carmona M.J."/>
            <person name="Serra M."/>
            <person name="Gomez A."/>
        </authorList>
    </citation>
    <scope>NUCLEOTIDE SEQUENCE [LARGE SCALE GENOMIC DNA]</scope>
    <source>
        <strain evidence="2">HYR1</strain>
    </source>
</reference>
<name>A0A3M7PZ87_BRAPC</name>
<organism evidence="2 3">
    <name type="scientific">Brachionus plicatilis</name>
    <name type="common">Marine rotifer</name>
    <name type="synonym">Brachionus muelleri</name>
    <dbReference type="NCBI Taxonomy" id="10195"/>
    <lineage>
        <taxon>Eukaryota</taxon>
        <taxon>Metazoa</taxon>
        <taxon>Spiralia</taxon>
        <taxon>Gnathifera</taxon>
        <taxon>Rotifera</taxon>
        <taxon>Eurotatoria</taxon>
        <taxon>Monogononta</taxon>
        <taxon>Pseudotrocha</taxon>
        <taxon>Ploima</taxon>
        <taxon>Brachionidae</taxon>
        <taxon>Brachionus</taxon>
    </lineage>
</organism>